<dbReference type="AlphaFoldDB" id="A0AAD7JP88"/>
<feature type="compositionally biased region" description="Low complexity" evidence="1">
    <location>
        <begin position="50"/>
        <end position="67"/>
    </location>
</feature>
<protein>
    <submittedName>
        <fullName evidence="3">Uncharacterized protein</fullName>
    </submittedName>
</protein>
<gene>
    <name evidence="3" type="ORF">B0H16DRAFT_1522018</name>
</gene>
<dbReference type="EMBL" id="JARKIB010000023">
    <property type="protein sequence ID" value="KAJ7766621.1"/>
    <property type="molecule type" value="Genomic_DNA"/>
</dbReference>
<evidence type="ECO:0000256" key="1">
    <source>
        <dbReference type="SAM" id="MobiDB-lite"/>
    </source>
</evidence>
<accession>A0AAD7JP88</accession>
<keyword evidence="2" id="KW-1133">Transmembrane helix</keyword>
<dbReference type="PANTHER" id="PTHR34587:SF2">
    <property type="entry name" value="G-PROTEIN COUPLED RECEPTORS FAMILY 1 PROFILE DOMAIN-CONTAINING PROTEIN"/>
    <property type="match status" value="1"/>
</dbReference>
<feature type="region of interest" description="Disordered" evidence="1">
    <location>
        <begin position="573"/>
        <end position="597"/>
    </location>
</feature>
<sequence>MARLQPVRSTSWRRVDRDSTNGAGSFRSSRLRARESKFRSNLSSTPDIHSSGAASSSSPASRDSSSANLEPISKRARRSVIARVAAGAQTSLTLDSTLVASSFANNGQVAGSASSTPSLTSTNNFINFCATAAVGLTDGQQLLAGSCNPAPMGLIPSIDHIPTVRISQPQNGMTVAVNTTIPLTLLVSNLESGIWVDFTSNFLSAPQQLGASGNVLGHYQVVIEELEALNSTIPTDSSKFAFFSILEDVADSKNTTTTAVTGGLPEGFYRLTATPHAANYQPVLAPIQQHGALNDVVYFTVTADGTPGSAPAIKRRIPVPRAQHLYPPSPRREAIVPRASSDAQSSLTLLPSVIAPGFANAEGVSRAGQAASLTSVNNYINFCGTTTLPLNNGTQTRTGFCNPAPMGAIPASTRMPSSKFTYPRNGDILSPNSPMVVGLAVTNLATGNFANEEVTYMTAPQQLDSSGQILGHPFIVVEAVTSLSSATTVLNPILFTFFKGITGVADSTGVLTTIIDSGFPVGHYRLSSIVTTTNGQPVLLPVLNHGAVDDAIYFTVAKGGALPTNQTGIVGLPSKSSSTSATGAPSQTGPSTHSSTTPVKARINVAAAVGGALAGIALIALGIFVAWFLIRRRTRANLRAKQFDGQIVLNNDDFGPAPVTPFNLGLPPAHAGSSSSMVQISSPPTAFNASKASRGLADTRRSSVMSAAPSYHTQISRP</sequence>
<reference evidence="3" key="1">
    <citation type="submission" date="2023-03" db="EMBL/GenBank/DDBJ databases">
        <title>Massive genome expansion in bonnet fungi (Mycena s.s.) driven by repeated elements and novel gene families across ecological guilds.</title>
        <authorList>
            <consortium name="Lawrence Berkeley National Laboratory"/>
            <person name="Harder C.B."/>
            <person name="Miyauchi S."/>
            <person name="Viragh M."/>
            <person name="Kuo A."/>
            <person name="Thoen E."/>
            <person name="Andreopoulos B."/>
            <person name="Lu D."/>
            <person name="Skrede I."/>
            <person name="Drula E."/>
            <person name="Henrissat B."/>
            <person name="Morin E."/>
            <person name="Kohler A."/>
            <person name="Barry K."/>
            <person name="LaButti K."/>
            <person name="Morin E."/>
            <person name="Salamov A."/>
            <person name="Lipzen A."/>
            <person name="Mereny Z."/>
            <person name="Hegedus B."/>
            <person name="Baldrian P."/>
            <person name="Stursova M."/>
            <person name="Weitz H."/>
            <person name="Taylor A."/>
            <person name="Grigoriev I.V."/>
            <person name="Nagy L.G."/>
            <person name="Martin F."/>
            <person name="Kauserud H."/>
        </authorList>
    </citation>
    <scope>NUCLEOTIDE SEQUENCE</scope>
    <source>
        <strain evidence="3">CBHHK182m</strain>
    </source>
</reference>
<feature type="region of interest" description="Disordered" evidence="1">
    <location>
        <begin position="675"/>
        <end position="718"/>
    </location>
</feature>
<keyword evidence="2" id="KW-0472">Membrane</keyword>
<feature type="transmembrane region" description="Helical" evidence="2">
    <location>
        <begin position="605"/>
        <end position="630"/>
    </location>
</feature>
<comment type="caution">
    <text evidence="3">The sequence shown here is derived from an EMBL/GenBank/DDBJ whole genome shotgun (WGS) entry which is preliminary data.</text>
</comment>
<name>A0AAD7JP88_9AGAR</name>
<dbReference type="InterPro" id="IPR053216">
    <property type="entry name" value="Appressorial_penetr-assoc"/>
</dbReference>
<proteinExistence type="predicted"/>
<evidence type="ECO:0000313" key="4">
    <source>
        <dbReference type="Proteomes" id="UP001215598"/>
    </source>
</evidence>
<keyword evidence="2" id="KW-0812">Transmembrane</keyword>
<evidence type="ECO:0000256" key="2">
    <source>
        <dbReference type="SAM" id="Phobius"/>
    </source>
</evidence>
<organism evidence="3 4">
    <name type="scientific">Mycena metata</name>
    <dbReference type="NCBI Taxonomy" id="1033252"/>
    <lineage>
        <taxon>Eukaryota</taxon>
        <taxon>Fungi</taxon>
        <taxon>Dikarya</taxon>
        <taxon>Basidiomycota</taxon>
        <taxon>Agaricomycotina</taxon>
        <taxon>Agaricomycetes</taxon>
        <taxon>Agaricomycetidae</taxon>
        <taxon>Agaricales</taxon>
        <taxon>Marasmiineae</taxon>
        <taxon>Mycenaceae</taxon>
        <taxon>Mycena</taxon>
    </lineage>
</organism>
<keyword evidence="4" id="KW-1185">Reference proteome</keyword>
<evidence type="ECO:0000313" key="3">
    <source>
        <dbReference type="EMBL" id="KAJ7766621.1"/>
    </source>
</evidence>
<dbReference type="PANTHER" id="PTHR34587">
    <property type="entry name" value="VWFA DOMAIN-CONTAINING PROTEIN"/>
    <property type="match status" value="1"/>
</dbReference>
<dbReference type="Proteomes" id="UP001215598">
    <property type="component" value="Unassembled WGS sequence"/>
</dbReference>
<feature type="compositionally biased region" description="Polar residues" evidence="1">
    <location>
        <begin position="39"/>
        <end position="48"/>
    </location>
</feature>
<feature type="region of interest" description="Disordered" evidence="1">
    <location>
        <begin position="1"/>
        <end position="71"/>
    </location>
</feature>